<feature type="domain" description="KEN" evidence="17">
    <location>
        <begin position="1127"/>
        <end position="1268"/>
    </location>
</feature>
<feature type="region of interest" description="Disordered" evidence="14">
    <location>
        <begin position="66"/>
        <end position="95"/>
    </location>
</feature>
<feature type="domain" description="Protein kinase" evidence="16">
    <location>
        <begin position="815"/>
        <end position="1124"/>
    </location>
</feature>
<dbReference type="InterPro" id="IPR011009">
    <property type="entry name" value="Kinase-like_dom_sf"/>
</dbReference>
<dbReference type="AlphaFoldDB" id="A0A139IES3"/>
<evidence type="ECO:0000256" key="3">
    <source>
        <dbReference type="ARBA" id="ARBA00022527"/>
    </source>
</evidence>
<evidence type="ECO:0000313" key="18">
    <source>
        <dbReference type="EMBL" id="KXT13082.1"/>
    </source>
</evidence>
<keyword evidence="7" id="KW-0547">Nucleotide-binding</keyword>
<dbReference type="EC" id="2.7.11.1" evidence="2"/>
<evidence type="ECO:0000256" key="4">
    <source>
        <dbReference type="ARBA" id="ARBA00022679"/>
    </source>
</evidence>
<evidence type="ECO:0000259" key="16">
    <source>
        <dbReference type="PROSITE" id="PS50011"/>
    </source>
</evidence>
<dbReference type="OrthoDB" id="63989at2759"/>
<dbReference type="Gene3D" id="1.20.1440.180">
    <property type="entry name" value="KEN domain"/>
    <property type="match status" value="1"/>
</dbReference>
<feature type="signal peptide" evidence="15">
    <location>
        <begin position="1"/>
        <end position="24"/>
    </location>
</feature>
<dbReference type="GO" id="GO:0005524">
    <property type="term" value="F:ATP binding"/>
    <property type="evidence" value="ECO:0007669"/>
    <property type="project" value="UniProtKB-KW"/>
</dbReference>
<dbReference type="GO" id="GO:1990604">
    <property type="term" value="C:IRE1-TRAF2-ASK1 complex"/>
    <property type="evidence" value="ECO:0007669"/>
    <property type="project" value="TreeGrafter"/>
</dbReference>
<dbReference type="GO" id="GO:0004674">
    <property type="term" value="F:protein serine/threonine kinase activity"/>
    <property type="evidence" value="ECO:0007669"/>
    <property type="project" value="UniProtKB-KW"/>
</dbReference>
<dbReference type="InterPro" id="IPR045133">
    <property type="entry name" value="IRE1/2-like"/>
</dbReference>
<dbReference type="GO" id="GO:0004521">
    <property type="term" value="F:RNA endonuclease activity"/>
    <property type="evidence" value="ECO:0007669"/>
    <property type="project" value="InterPro"/>
</dbReference>
<dbReference type="Gene3D" id="3.30.200.20">
    <property type="entry name" value="Phosphorylase Kinase, domain 1"/>
    <property type="match status" value="1"/>
</dbReference>
<accession>A0A139IES3</accession>
<dbReference type="PANTHER" id="PTHR13954:SF6">
    <property type="entry name" value="NON-SPECIFIC SERINE_THREONINE PROTEIN KINASE"/>
    <property type="match status" value="1"/>
</dbReference>
<evidence type="ECO:0000256" key="11">
    <source>
        <dbReference type="ARBA" id="ARBA00023136"/>
    </source>
</evidence>
<dbReference type="PANTHER" id="PTHR13954">
    <property type="entry name" value="IRE1-RELATED"/>
    <property type="match status" value="1"/>
</dbReference>
<evidence type="ECO:0000256" key="8">
    <source>
        <dbReference type="ARBA" id="ARBA00022777"/>
    </source>
</evidence>
<evidence type="ECO:0000256" key="15">
    <source>
        <dbReference type="SAM" id="SignalP"/>
    </source>
</evidence>
<dbReference type="GO" id="GO:0070059">
    <property type="term" value="P:intrinsic apoptotic signaling pathway in response to endoplasmic reticulum stress"/>
    <property type="evidence" value="ECO:0007669"/>
    <property type="project" value="TreeGrafter"/>
</dbReference>
<feature type="compositionally biased region" description="Polar residues" evidence="14">
    <location>
        <begin position="786"/>
        <end position="802"/>
    </location>
</feature>
<keyword evidence="8" id="KW-0418">Kinase</keyword>
<evidence type="ECO:0000313" key="19">
    <source>
        <dbReference type="Proteomes" id="UP000073492"/>
    </source>
</evidence>
<evidence type="ECO:0000256" key="13">
    <source>
        <dbReference type="ARBA" id="ARBA00048977"/>
    </source>
</evidence>
<keyword evidence="6 15" id="KW-0732">Signal</keyword>
<dbReference type="InterPro" id="IPR008271">
    <property type="entry name" value="Ser/Thr_kinase_AS"/>
</dbReference>
<evidence type="ECO:0000256" key="14">
    <source>
        <dbReference type="SAM" id="MobiDB-lite"/>
    </source>
</evidence>
<comment type="caution">
    <text evidence="18">The sequence shown here is derived from an EMBL/GenBank/DDBJ whole genome shotgun (WGS) entry which is preliminary data.</text>
</comment>
<dbReference type="InterPro" id="IPR038357">
    <property type="entry name" value="KEN_sf"/>
</dbReference>
<feature type="chain" id="PRO_5007297392" description="non-specific serine/threonine protein kinase" evidence="15">
    <location>
        <begin position="25"/>
        <end position="1268"/>
    </location>
</feature>
<evidence type="ECO:0000256" key="9">
    <source>
        <dbReference type="ARBA" id="ARBA00022840"/>
    </source>
</evidence>
<dbReference type="Proteomes" id="UP000073492">
    <property type="component" value="Unassembled WGS sequence"/>
</dbReference>
<name>A0A139IES3_9PEZI</name>
<comment type="catalytic activity">
    <reaction evidence="12">
        <text>L-threonyl-[protein] + ATP = O-phospho-L-threonyl-[protein] + ADP + H(+)</text>
        <dbReference type="Rhea" id="RHEA:46608"/>
        <dbReference type="Rhea" id="RHEA-COMP:11060"/>
        <dbReference type="Rhea" id="RHEA-COMP:11605"/>
        <dbReference type="ChEBI" id="CHEBI:15378"/>
        <dbReference type="ChEBI" id="CHEBI:30013"/>
        <dbReference type="ChEBI" id="CHEBI:30616"/>
        <dbReference type="ChEBI" id="CHEBI:61977"/>
        <dbReference type="ChEBI" id="CHEBI:456216"/>
        <dbReference type="EC" id="2.7.11.1"/>
    </reaction>
    <physiologicalReaction direction="left-to-right" evidence="12">
        <dbReference type="Rhea" id="RHEA:46609"/>
    </physiologicalReaction>
</comment>
<keyword evidence="19" id="KW-1185">Reference proteome</keyword>
<feature type="non-terminal residue" evidence="18">
    <location>
        <position position="1"/>
    </location>
</feature>
<dbReference type="PROSITE" id="PS00108">
    <property type="entry name" value="PROTEIN_KINASE_ST"/>
    <property type="match status" value="1"/>
</dbReference>
<evidence type="ECO:0000256" key="2">
    <source>
        <dbReference type="ARBA" id="ARBA00012513"/>
    </source>
</evidence>
<feature type="region of interest" description="Disordered" evidence="14">
    <location>
        <begin position="739"/>
        <end position="802"/>
    </location>
</feature>
<dbReference type="InterPro" id="IPR011047">
    <property type="entry name" value="Quinoprotein_ADH-like_sf"/>
</dbReference>
<protein>
    <recommendedName>
        <fullName evidence="2">non-specific serine/threonine protein kinase</fullName>
        <ecNumber evidence="2">2.7.11.1</ecNumber>
    </recommendedName>
</protein>
<dbReference type="Pfam" id="PF06479">
    <property type="entry name" value="Ribonuc_2-5A"/>
    <property type="match status" value="1"/>
</dbReference>
<evidence type="ECO:0000256" key="5">
    <source>
        <dbReference type="ARBA" id="ARBA00022692"/>
    </source>
</evidence>
<dbReference type="InterPro" id="IPR010513">
    <property type="entry name" value="KEN_dom"/>
</dbReference>
<dbReference type="Pfam" id="PF00069">
    <property type="entry name" value="Pkinase"/>
    <property type="match status" value="1"/>
</dbReference>
<dbReference type="SUPFAM" id="SSF56112">
    <property type="entry name" value="Protein kinase-like (PK-like)"/>
    <property type="match status" value="1"/>
</dbReference>
<comment type="catalytic activity">
    <reaction evidence="13">
        <text>L-seryl-[protein] + ATP = O-phospho-L-seryl-[protein] + ADP + H(+)</text>
        <dbReference type="Rhea" id="RHEA:17989"/>
        <dbReference type="Rhea" id="RHEA-COMP:9863"/>
        <dbReference type="Rhea" id="RHEA-COMP:11604"/>
        <dbReference type="ChEBI" id="CHEBI:15378"/>
        <dbReference type="ChEBI" id="CHEBI:29999"/>
        <dbReference type="ChEBI" id="CHEBI:30616"/>
        <dbReference type="ChEBI" id="CHEBI:83421"/>
        <dbReference type="ChEBI" id="CHEBI:456216"/>
        <dbReference type="EC" id="2.7.11.1"/>
    </reaction>
    <physiologicalReaction direction="left-to-right" evidence="13">
        <dbReference type="Rhea" id="RHEA:17990"/>
    </physiologicalReaction>
</comment>
<evidence type="ECO:0000256" key="6">
    <source>
        <dbReference type="ARBA" id="ARBA00022729"/>
    </source>
</evidence>
<keyword evidence="11" id="KW-0472">Membrane</keyword>
<dbReference type="SMART" id="SM00564">
    <property type="entry name" value="PQQ"/>
    <property type="match status" value="2"/>
</dbReference>
<dbReference type="SMART" id="SM00220">
    <property type="entry name" value="S_TKc"/>
    <property type="match status" value="1"/>
</dbReference>
<feature type="compositionally biased region" description="Basic and acidic residues" evidence="14">
    <location>
        <begin position="179"/>
        <end position="195"/>
    </location>
</feature>
<keyword evidence="4" id="KW-0808">Transferase</keyword>
<feature type="compositionally biased region" description="Polar residues" evidence="14">
    <location>
        <begin position="227"/>
        <end position="239"/>
    </location>
</feature>
<reference evidence="18 19" key="1">
    <citation type="submission" date="2015-07" db="EMBL/GenBank/DDBJ databases">
        <title>Comparative genomics of the Sigatoka disease complex on banana suggests a link between parallel evolutionary changes in Pseudocercospora fijiensis and Pseudocercospora eumusae and increased virulence on the banana host.</title>
        <authorList>
            <person name="Chang T.-C."/>
            <person name="Salvucci A."/>
            <person name="Crous P.W."/>
            <person name="Stergiopoulos I."/>
        </authorList>
    </citation>
    <scope>NUCLEOTIDE SEQUENCE [LARGE SCALE GENOMIC DNA]</scope>
    <source>
        <strain evidence="18 19">CBS 116634</strain>
    </source>
</reference>
<evidence type="ECO:0000256" key="1">
    <source>
        <dbReference type="ARBA" id="ARBA00004479"/>
    </source>
</evidence>
<dbReference type="CDD" id="cd10422">
    <property type="entry name" value="RNase_Ire1"/>
    <property type="match status" value="1"/>
</dbReference>
<dbReference type="SMART" id="SM00580">
    <property type="entry name" value="PUG"/>
    <property type="match status" value="1"/>
</dbReference>
<dbReference type="FunFam" id="3.30.200.20:FF:000077">
    <property type="entry name" value="Putative Serine/threonine-protein kinase/endoribonuclease IRE1"/>
    <property type="match status" value="1"/>
</dbReference>
<keyword evidence="9" id="KW-0067">ATP-binding</keyword>
<dbReference type="Gene3D" id="1.10.510.10">
    <property type="entry name" value="Transferase(Phosphotransferase) domain 1"/>
    <property type="match status" value="1"/>
</dbReference>
<sequence>HYGCTASFVVVFRWWLPCAPTVDSALANSRPMNPGHRRIHETPGADDLRDLERLYTATARFRTTHPTDCTSTLPTHRHHRRWSADGSVHGIMSPPGRGLSTKEIVVSLLLLAGTAALQKPAQQHYSHPNPHSIAQQGDERADAAQAKPQWRTQAADPSLQHDLAGQRGHRDTNANVINHEGHHNNVDHNKNDRKEKARRTPYVNERALATVSPAESDPAVRAPPAQWSASSNGGDLTSRQLPARSLQDWQVEEMILLATVDGKLHARDRRTGAHRWTVENTHDMVENINHPHNKTLNPDGSEQETPMFIVEPSQDGAIYILAPEHGLTRLESPAGAITVKTLAEMSPYAAEDSNVVYTAEKRNRLYTINAQNGQVEKTFTSAGSIPGEDSSCRRVDPLGGLTDDNELETLGFITLGQTEYTIGIQNRMTGEPISTIRYFEWSTNNRDQDLRNSYSSTLDRRNLYSTWDGHFYCLRDEPENPKAEFWGKLNAPIARIYDLIRPVNVRSGPADLVALQQPLGRIPPGAAGVDAVYVNRTEKSNWYALSERHYPTVTDKARPVEFLDRAKFANLDVAGVYNSPTRILGARAIDGGVPYTIDAPPFSEDESISRGPADQWPNEHPIRPSVQRQNGHLGVQYLIIAFVTLLCVGAGPYAVKNLDSLRKLIPVSATKEIPVPVSDSLQVQVDLPTQAPTEAVPEPTTPVVREGEPAEEIIFPHESPTANGTATPKVRFVADSVMQAGEESPEGEDQKDEPKKKKATRGRRGGRKQKEKEAAQAEARARKNGSDTSQTQSITVTASESTSASGPVQINSLIVHLDKVIGNGSGGTTVYEGMFENRRVAVKRMLSQYCELASQEVSFLQQSDDHDNVVRYFCQQKDNHFLYLAVELCQASLFEVWEVDKPKSEKSQIPSDERRVQLSALKLAIQQDMARTLKQLAQGLNHLHNLRIIHRDIKPQNILVAFPRKTQPAGTTRLVISDFGLGKNLPEGMSTINDLTGNAGTFGWKAPELITQPCDIESNHSKGASMSGSDGGSGGGVSGLKRAADIFSLGCLFFWVLTDGAHPFEDESMFPAVRELNVKKDKKNMEPLERWSDAYEPLQLIGSMLANEPANRPTANEVLNHPYFWEPEDRLSFLCDCSDHFEREQRGTWEDNYIGDSPHLQLLESRLFEIVGPNADFLSKLDKVFVDTLGKQRKYSGNRVLDLLRALRNKKNHYEDMPDHVKKLVGPLAAGYLAYWTHKFPRLLMACYEVVREAKLERSDRFKRYLEL</sequence>
<keyword evidence="3" id="KW-0723">Serine/threonine-protein kinase</keyword>
<dbReference type="EMBL" id="LFZO01000130">
    <property type="protein sequence ID" value="KXT13082.1"/>
    <property type="molecule type" value="Genomic_DNA"/>
</dbReference>
<feature type="region of interest" description="Disordered" evidence="14">
    <location>
        <begin position="120"/>
        <end position="239"/>
    </location>
</feature>
<proteinExistence type="predicted"/>
<evidence type="ECO:0000256" key="7">
    <source>
        <dbReference type="ARBA" id="ARBA00022741"/>
    </source>
</evidence>
<gene>
    <name evidence="18" type="ORF">AC579_4906</name>
</gene>
<dbReference type="InterPro" id="IPR018391">
    <property type="entry name" value="PQQ_b-propeller_rpt"/>
</dbReference>
<evidence type="ECO:0000259" key="17">
    <source>
        <dbReference type="PROSITE" id="PS51392"/>
    </source>
</evidence>
<dbReference type="GO" id="GO:0006397">
    <property type="term" value="P:mRNA processing"/>
    <property type="evidence" value="ECO:0007669"/>
    <property type="project" value="InterPro"/>
</dbReference>
<feature type="compositionally biased region" description="Basic residues" evidence="14">
    <location>
        <begin position="756"/>
        <end position="767"/>
    </location>
</feature>
<dbReference type="InterPro" id="IPR015943">
    <property type="entry name" value="WD40/YVTN_repeat-like_dom_sf"/>
</dbReference>
<evidence type="ECO:0000256" key="12">
    <source>
        <dbReference type="ARBA" id="ARBA00048659"/>
    </source>
</evidence>
<dbReference type="PROSITE" id="PS50011">
    <property type="entry name" value="PROTEIN_KINASE_DOM"/>
    <property type="match status" value="1"/>
</dbReference>
<keyword evidence="5" id="KW-0812">Transmembrane</keyword>
<dbReference type="InterPro" id="IPR000719">
    <property type="entry name" value="Prot_kinase_dom"/>
</dbReference>
<dbReference type="GO" id="GO:0051082">
    <property type="term" value="F:unfolded protein binding"/>
    <property type="evidence" value="ECO:0007669"/>
    <property type="project" value="TreeGrafter"/>
</dbReference>
<dbReference type="SUPFAM" id="SSF50998">
    <property type="entry name" value="Quinoprotein alcohol dehydrogenase-like"/>
    <property type="match status" value="1"/>
</dbReference>
<evidence type="ECO:0000256" key="10">
    <source>
        <dbReference type="ARBA" id="ARBA00022989"/>
    </source>
</evidence>
<dbReference type="STRING" id="113226.A0A139IES3"/>
<keyword evidence="10" id="KW-1133">Transmembrane helix</keyword>
<organism evidence="18 19">
    <name type="scientific">Pseudocercospora musae</name>
    <dbReference type="NCBI Taxonomy" id="113226"/>
    <lineage>
        <taxon>Eukaryota</taxon>
        <taxon>Fungi</taxon>
        <taxon>Dikarya</taxon>
        <taxon>Ascomycota</taxon>
        <taxon>Pezizomycotina</taxon>
        <taxon>Dothideomycetes</taxon>
        <taxon>Dothideomycetidae</taxon>
        <taxon>Mycosphaerellales</taxon>
        <taxon>Mycosphaerellaceae</taxon>
        <taxon>Pseudocercospora</taxon>
    </lineage>
</organism>
<comment type="subcellular location">
    <subcellularLocation>
        <location evidence="1">Membrane</location>
        <topology evidence="1">Single-pass type I membrane protein</topology>
    </subcellularLocation>
</comment>
<dbReference type="Gene3D" id="2.130.10.10">
    <property type="entry name" value="YVTN repeat-like/Quinoprotein amine dehydrogenase"/>
    <property type="match status" value="1"/>
</dbReference>
<feature type="compositionally biased region" description="Basic and acidic residues" evidence="14">
    <location>
        <begin position="768"/>
        <end position="785"/>
    </location>
</feature>
<dbReference type="PROSITE" id="PS51392">
    <property type="entry name" value="KEN"/>
    <property type="match status" value="1"/>
</dbReference>
<dbReference type="GO" id="GO:0036498">
    <property type="term" value="P:IRE1-mediated unfolded protein response"/>
    <property type="evidence" value="ECO:0007669"/>
    <property type="project" value="TreeGrafter"/>
</dbReference>